<evidence type="ECO:0000256" key="4">
    <source>
        <dbReference type="ARBA" id="ARBA00022832"/>
    </source>
</evidence>
<dbReference type="InterPro" id="IPR057326">
    <property type="entry name" value="KR_dom"/>
</dbReference>
<dbReference type="PRINTS" id="PR00081">
    <property type="entry name" value="GDHRDH"/>
</dbReference>
<dbReference type="AlphaFoldDB" id="A0A177FFT9"/>
<dbReference type="GO" id="GO:0004300">
    <property type="term" value="F:enoyl-CoA hydratase activity"/>
    <property type="evidence" value="ECO:0007669"/>
    <property type="project" value="UniProtKB-ARBA"/>
</dbReference>
<dbReference type="InterPro" id="IPR054357">
    <property type="entry name" value="MFE-2_N"/>
</dbReference>
<keyword evidence="5" id="KW-0521">NADP</keyword>
<proteinExistence type="inferred from homology"/>
<dbReference type="Proteomes" id="UP000077002">
    <property type="component" value="Unassembled WGS sequence"/>
</dbReference>
<evidence type="ECO:0000256" key="5">
    <source>
        <dbReference type="ARBA" id="ARBA00022857"/>
    </source>
</evidence>
<evidence type="ECO:0000256" key="2">
    <source>
        <dbReference type="ARBA" id="ARBA00005005"/>
    </source>
</evidence>
<dbReference type="PRINTS" id="PR00080">
    <property type="entry name" value="SDRFAMILY"/>
</dbReference>
<dbReference type="GO" id="GO:0005777">
    <property type="term" value="C:peroxisome"/>
    <property type="evidence" value="ECO:0007669"/>
    <property type="project" value="UniProtKB-SubCell"/>
</dbReference>
<dbReference type="InterPro" id="IPR051687">
    <property type="entry name" value="Peroxisomal_Beta-Oxidation"/>
</dbReference>
<dbReference type="GeneID" id="34598517"/>
<sequence length="858" mass="92653">MHSKTIRFDNIVVAITNGGSQVGKQLALDLASRGASVVIQDDKKHTADAIVDEIRRGSGSATACVSPARDGHKVVEEAIRAFGAIHVLINNMSIDPCASKKFGEISDKEWDIFTEEHIYGTYKSSRAAWPYFKKQKLGRIIQLVPTTALSGHPTHAVSPVVEFGMIGFTETLAKEGLKNNILCNLIMAPSTFAPEVLMGTVALAGLLSHPSSRTSNALFEADRNSISRLSWERSKPHGLKTDSNLSVSAVLQTWPNVGDFANSDTHPDGPWDAMELLEKSKHLPANSQGENMDFKAKVAVVTGAGNGLGQQYALLLARMGAKVVVNDLADPQKTVDMIKAAGGQAIADRHSVEEGDKIIQTALDAYGGIHILINNAGILRDKSFQAMTDDMWRIIQAVHLRGTYKTARAAWPHFVRQKYGRIVNTTSVSGIYGNFGQSNYATAKCGTIGLSCVLAREGLEHNIRVNTIGPSAGTQLTRTVMPEEMVQALKPDYVAPFTLALLSDRLPGSSTNGLYEIGSGFIAVDRLRRAALETIPSRQAISAESLKASAQWSRLNSADITASQTLSNGTLLPAPLSARKDETIKYQYTTKDVILYNLGIGAQATDSQWVFEGSRSFEALPTFGVIPYYDPSVATMMADMLPNFSMKRVLHGEQYLEIRKFPIPVSGNLITYPAVSEIVDKGKAAVVVTTFRTVDSSTQEDVFYNEQTIFVNGSGGFGGSRTSRDRGPATAPNKVPSRAPDAVKTEKVSERAAALYRLSGDLNPLHIDPDTAKGGGFDKPILHGLCSFGISAKHIYTTYGPFRNIKARFSSVTLPGQTLKTSMWKQGRTVVFTTSIVETGQVVLSAAAVELLGGTARM</sequence>
<reference evidence="12 13" key="1">
    <citation type="submission" date="2016-03" db="EMBL/GenBank/DDBJ databases">
        <title>Draft genome sequence of the Fonsecaea monophora CBS 269.37.</title>
        <authorList>
            <person name="Bombassaro A."/>
            <person name="Vinicius W.A."/>
            <person name="De Hoog S."/>
            <person name="Sun J."/>
            <person name="Souza E.M."/>
            <person name="Raittz R.T."/>
            <person name="Costa F."/>
            <person name="Leao A.C."/>
            <person name="Tadra-Sfeir M.Z."/>
            <person name="Baura V."/>
            <person name="Balsanelli E."/>
            <person name="Pedrosa F.O."/>
            <person name="Moreno L.F."/>
            <person name="Steffens M.B."/>
            <person name="Xi L."/>
            <person name="Bocca A.L."/>
            <person name="Felipe M.S."/>
            <person name="Teixeira M."/>
            <person name="Telles Filho F.Q."/>
            <person name="Azevedo C.M."/>
            <person name="Gomes R."/>
            <person name="Vicente V.A."/>
        </authorList>
    </citation>
    <scope>NUCLEOTIDE SEQUENCE [LARGE SCALE GENOMIC DNA]</scope>
    <source>
        <strain evidence="12 13">CBS 269.37</strain>
    </source>
</reference>
<comment type="pathway">
    <text evidence="2">Lipid metabolism; fatty acid beta-oxidation.</text>
</comment>
<dbReference type="CDD" id="cd05353">
    <property type="entry name" value="hydroxyacyl-CoA-like_DH_SDR_c-like"/>
    <property type="match status" value="1"/>
</dbReference>
<evidence type="ECO:0000256" key="8">
    <source>
        <dbReference type="ARBA" id="ARBA00023140"/>
    </source>
</evidence>
<dbReference type="Pfam" id="PF00106">
    <property type="entry name" value="adh_short"/>
    <property type="match status" value="2"/>
</dbReference>
<dbReference type="Pfam" id="PF01575">
    <property type="entry name" value="MaoC_dehydratas"/>
    <property type="match status" value="1"/>
</dbReference>
<accession>A0A177FFT9</accession>
<evidence type="ECO:0000313" key="13">
    <source>
        <dbReference type="Proteomes" id="UP000077002"/>
    </source>
</evidence>
<dbReference type="InterPro" id="IPR036291">
    <property type="entry name" value="NAD(P)-bd_dom_sf"/>
</dbReference>
<keyword evidence="4" id="KW-0276">Fatty acid metabolism</keyword>
<dbReference type="OrthoDB" id="3592703at2759"/>
<evidence type="ECO:0000313" key="12">
    <source>
        <dbReference type="EMBL" id="OAG42470.1"/>
    </source>
</evidence>
<evidence type="ECO:0000256" key="9">
    <source>
        <dbReference type="ARBA" id="ARBA00023239"/>
    </source>
</evidence>
<protein>
    <recommendedName>
        <fullName evidence="11">Ketoreductase domain-containing protein</fullName>
    </recommendedName>
</protein>
<evidence type="ECO:0000256" key="6">
    <source>
        <dbReference type="ARBA" id="ARBA00023002"/>
    </source>
</evidence>
<dbReference type="GO" id="GO:0016491">
    <property type="term" value="F:oxidoreductase activity"/>
    <property type="evidence" value="ECO:0007669"/>
    <property type="project" value="UniProtKB-KW"/>
</dbReference>
<dbReference type="RefSeq" id="XP_022514422.1">
    <property type="nucleotide sequence ID" value="XM_022653320.1"/>
</dbReference>
<dbReference type="GO" id="GO:0006635">
    <property type="term" value="P:fatty acid beta-oxidation"/>
    <property type="evidence" value="ECO:0007669"/>
    <property type="project" value="UniProtKB-UniPathway"/>
</dbReference>
<organism evidence="12 13">
    <name type="scientific">Fonsecaea monophora</name>
    <dbReference type="NCBI Taxonomy" id="254056"/>
    <lineage>
        <taxon>Eukaryota</taxon>
        <taxon>Fungi</taxon>
        <taxon>Dikarya</taxon>
        <taxon>Ascomycota</taxon>
        <taxon>Pezizomycotina</taxon>
        <taxon>Eurotiomycetes</taxon>
        <taxon>Chaetothyriomycetidae</taxon>
        <taxon>Chaetothyriales</taxon>
        <taxon>Herpotrichiellaceae</taxon>
        <taxon>Fonsecaea</taxon>
    </lineage>
</organism>
<dbReference type="UniPathway" id="UPA00659"/>
<comment type="subcellular location">
    <subcellularLocation>
        <location evidence="1">Peroxisome</location>
    </subcellularLocation>
</comment>
<dbReference type="InterPro" id="IPR002539">
    <property type="entry name" value="MaoC-like_dom"/>
</dbReference>
<keyword evidence="6" id="KW-0560">Oxidoreductase</keyword>
<dbReference type="FunFam" id="3.40.50.720:FF:000084">
    <property type="entry name" value="Short-chain dehydrogenase reductase"/>
    <property type="match status" value="1"/>
</dbReference>
<dbReference type="InterPro" id="IPR002347">
    <property type="entry name" value="SDR_fam"/>
</dbReference>
<dbReference type="PANTHER" id="PTHR45024:SF2">
    <property type="entry name" value="SCP2 DOMAIN-CONTAINING PROTEIN"/>
    <property type="match status" value="1"/>
</dbReference>
<evidence type="ECO:0000256" key="1">
    <source>
        <dbReference type="ARBA" id="ARBA00004275"/>
    </source>
</evidence>
<evidence type="ECO:0000256" key="7">
    <source>
        <dbReference type="ARBA" id="ARBA00023098"/>
    </source>
</evidence>
<feature type="region of interest" description="Disordered" evidence="10">
    <location>
        <begin position="715"/>
        <end position="743"/>
    </location>
</feature>
<keyword evidence="8" id="KW-0576">Peroxisome</keyword>
<comment type="caution">
    <text evidence="12">The sequence shown here is derived from an EMBL/GenBank/DDBJ whole genome shotgun (WGS) entry which is preliminary data.</text>
</comment>
<keyword evidence="9" id="KW-0456">Lyase</keyword>
<keyword evidence="7" id="KW-0443">Lipid metabolism</keyword>
<dbReference type="CDD" id="cd03448">
    <property type="entry name" value="HDE_HSD"/>
    <property type="match status" value="1"/>
</dbReference>
<dbReference type="Gene3D" id="3.40.50.720">
    <property type="entry name" value="NAD(P)-binding Rossmann-like Domain"/>
    <property type="match status" value="2"/>
</dbReference>
<dbReference type="SMART" id="SM00822">
    <property type="entry name" value="PKS_KR"/>
    <property type="match status" value="1"/>
</dbReference>
<comment type="similarity">
    <text evidence="3">Belongs to the short-chain dehydrogenases/reductases (SDR) family.</text>
</comment>
<dbReference type="SUPFAM" id="SSF51735">
    <property type="entry name" value="NAD(P)-binding Rossmann-fold domains"/>
    <property type="match status" value="2"/>
</dbReference>
<dbReference type="SUPFAM" id="SSF54637">
    <property type="entry name" value="Thioesterase/thiol ester dehydrase-isomerase"/>
    <property type="match status" value="2"/>
</dbReference>
<dbReference type="InterPro" id="IPR029069">
    <property type="entry name" value="HotDog_dom_sf"/>
</dbReference>
<evidence type="ECO:0000256" key="10">
    <source>
        <dbReference type="SAM" id="MobiDB-lite"/>
    </source>
</evidence>
<evidence type="ECO:0000256" key="3">
    <source>
        <dbReference type="ARBA" id="ARBA00006484"/>
    </source>
</evidence>
<dbReference type="EMBL" id="LVKK01000016">
    <property type="protein sequence ID" value="OAG42470.1"/>
    <property type="molecule type" value="Genomic_DNA"/>
</dbReference>
<evidence type="ECO:0000259" key="11">
    <source>
        <dbReference type="SMART" id="SM00822"/>
    </source>
</evidence>
<gene>
    <name evidence="12" type="ORF">AYO21_03346</name>
</gene>
<feature type="domain" description="Ketoreductase" evidence="11">
    <location>
        <begin position="297"/>
        <end position="474"/>
    </location>
</feature>
<dbReference type="Pfam" id="PF22622">
    <property type="entry name" value="MFE-2_hydrat-2_N"/>
    <property type="match status" value="1"/>
</dbReference>
<keyword evidence="13" id="KW-1185">Reference proteome</keyword>
<dbReference type="PANTHER" id="PTHR45024">
    <property type="entry name" value="DEHYDROGENASES, SHORT CHAIN"/>
    <property type="match status" value="1"/>
</dbReference>
<dbReference type="Gene3D" id="3.10.129.10">
    <property type="entry name" value="Hotdog Thioesterase"/>
    <property type="match status" value="2"/>
</dbReference>
<name>A0A177FFT9_9EURO</name>